<sequence>MNVPTRAIERWRHARTSLREPIHWWGWRRRFVVGACAFGIAFWIGYGLLFPRTFGEIDVSGASTASMRTDASDISTESAAAGRGADREASRRRVTPRASGAHVDLHTSAPGMDSDRHGDDTGVLAAQAERAGLIVDRIERPATGSHRTLSIAAHGGFAAARAWIADVNRSGVPFALERLEIVRVRRAAGERHVSSVPDATIHALRPERVLDEADPHARARRAARDDAAVTISAEFGVVDPDVARARTAASHVAMDSAVADDRRAAFWIDDPFDRSRFADVRVAGRIRGATRSVSLVLSGEDARIPVADAMDTALASTSDWASSPSSALNPASGQAPAPTSPLASVTNWDSASASEWLQGPVSMPAAPAPSSPSPAPSPPCGSDDDARCALNPADVASRGDAQGA</sequence>
<feature type="compositionally biased region" description="Low complexity" evidence="1">
    <location>
        <begin position="319"/>
        <end position="332"/>
    </location>
</feature>
<evidence type="ECO:0000256" key="1">
    <source>
        <dbReference type="SAM" id="MobiDB-lite"/>
    </source>
</evidence>
<organism evidence="3 4">
    <name type="scientific">Pararobbsia silviterrae</name>
    <dbReference type="NCBI Taxonomy" id="1792498"/>
    <lineage>
        <taxon>Bacteria</taxon>
        <taxon>Pseudomonadati</taxon>
        <taxon>Pseudomonadota</taxon>
        <taxon>Betaproteobacteria</taxon>
        <taxon>Burkholderiales</taxon>
        <taxon>Burkholderiaceae</taxon>
        <taxon>Pararobbsia</taxon>
    </lineage>
</organism>
<feature type="region of interest" description="Disordered" evidence="1">
    <location>
        <begin position="65"/>
        <end position="120"/>
    </location>
</feature>
<dbReference type="EMBL" id="RBZU01000016">
    <property type="protein sequence ID" value="RKP45711.1"/>
    <property type="molecule type" value="Genomic_DNA"/>
</dbReference>
<name>A0A494X7W9_9BURK</name>
<proteinExistence type="predicted"/>
<feature type="compositionally biased region" description="Polar residues" evidence="1">
    <location>
        <begin position="65"/>
        <end position="78"/>
    </location>
</feature>
<protein>
    <submittedName>
        <fullName evidence="3">Uncharacterized protein</fullName>
    </submittedName>
</protein>
<keyword evidence="2" id="KW-0812">Transmembrane</keyword>
<reference evidence="3 4" key="1">
    <citation type="submission" date="2018-10" db="EMBL/GenBank/DDBJ databases">
        <title>Robbsia sp. DHC34, isolated from soil.</title>
        <authorList>
            <person name="Gao Z.-H."/>
            <person name="Qiu L.-H."/>
        </authorList>
    </citation>
    <scope>NUCLEOTIDE SEQUENCE [LARGE SCALE GENOMIC DNA]</scope>
    <source>
        <strain evidence="3 4">DHC34</strain>
    </source>
</reference>
<accession>A0A494X7W9</accession>
<keyword evidence="2" id="KW-0472">Membrane</keyword>
<evidence type="ECO:0000313" key="4">
    <source>
        <dbReference type="Proteomes" id="UP000270342"/>
    </source>
</evidence>
<keyword evidence="2" id="KW-1133">Transmembrane helix</keyword>
<feature type="compositionally biased region" description="Polar residues" evidence="1">
    <location>
        <begin position="341"/>
        <end position="355"/>
    </location>
</feature>
<dbReference type="Proteomes" id="UP000270342">
    <property type="component" value="Unassembled WGS sequence"/>
</dbReference>
<feature type="transmembrane region" description="Helical" evidence="2">
    <location>
        <begin position="31"/>
        <end position="50"/>
    </location>
</feature>
<comment type="caution">
    <text evidence="3">The sequence shown here is derived from an EMBL/GenBank/DDBJ whole genome shotgun (WGS) entry which is preliminary data.</text>
</comment>
<feature type="compositionally biased region" description="Pro residues" evidence="1">
    <location>
        <begin position="366"/>
        <end position="379"/>
    </location>
</feature>
<evidence type="ECO:0000313" key="3">
    <source>
        <dbReference type="EMBL" id="RKP45711.1"/>
    </source>
</evidence>
<keyword evidence="4" id="KW-1185">Reference proteome</keyword>
<feature type="region of interest" description="Disordered" evidence="1">
    <location>
        <begin position="319"/>
        <end position="404"/>
    </location>
</feature>
<dbReference type="AlphaFoldDB" id="A0A494X7W9"/>
<evidence type="ECO:0000256" key="2">
    <source>
        <dbReference type="SAM" id="Phobius"/>
    </source>
</evidence>
<gene>
    <name evidence="3" type="ORF">D7S86_25585</name>
</gene>